<evidence type="ECO:0000256" key="4">
    <source>
        <dbReference type="ARBA" id="ARBA00022452"/>
    </source>
</evidence>
<keyword evidence="5" id="KW-0812">Transmembrane</keyword>
<dbReference type="Proteomes" id="UP001200642">
    <property type="component" value="Unassembled WGS sequence"/>
</dbReference>
<dbReference type="Gene3D" id="1.20.1600.10">
    <property type="entry name" value="Outer membrane efflux proteins (OEP)"/>
    <property type="match status" value="1"/>
</dbReference>
<evidence type="ECO:0000256" key="9">
    <source>
        <dbReference type="SAM" id="MobiDB-lite"/>
    </source>
</evidence>
<dbReference type="RefSeq" id="WP_317903293.1">
    <property type="nucleotide sequence ID" value="NZ_JAIRBC010000025.1"/>
</dbReference>
<keyword evidence="10" id="KW-0732">Signal</keyword>
<organism evidence="11 12">
    <name type="scientific">Cerina litoralis</name>
    <dbReference type="NCBI Taxonomy" id="2874477"/>
    <lineage>
        <taxon>Bacteria</taxon>
        <taxon>Pseudomonadati</taxon>
        <taxon>Bacteroidota</taxon>
        <taxon>Flavobacteriia</taxon>
        <taxon>Flavobacteriales</taxon>
        <taxon>Flavobacteriaceae</taxon>
        <taxon>Cerina</taxon>
    </lineage>
</organism>
<keyword evidence="8" id="KW-0175">Coiled coil</keyword>
<evidence type="ECO:0000256" key="7">
    <source>
        <dbReference type="ARBA" id="ARBA00023237"/>
    </source>
</evidence>
<comment type="caution">
    <text evidence="11">The sequence shown here is derived from an EMBL/GenBank/DDBJ whole genome shotgun (WGS) entry which is preliminary data.</text>
</comment>
<evidence type="ECO:0000313" key="12">
    <source>
        <dbReference type="Proteomes" id="UP001200642"/>
    </source>
</evidence>
<dbReference type="InterPro" id="IPR051906">
    <property type="entry name" value="TolC-like"/>
</dbReference>
<dbReference type="GO" id="GO:0015288">
    <property type="term" value="F:porin activity"/>
    <property type="evidence" value="ECO:0007669"/>
    <property type="project" value="TreeGrafter"/>
</dbReference>
<feature type="compositionally biased region" description="Low complexity" evidence="9">
    <location>
        <begin position="95"/>
        <end position="106"/>
    </location>
</feature>
<feature type="signal peptide" evidence="10">
    <location>
        <begin position="1"/>
        <end position="21"/>
    </location>
</feature>
<dbReference type="PANTHER" id="PTHR30026:SF20">
    <property type="entry name" value="OUTER MEMBRANE PROTEIN TOLC"/>
    <property type="match status" value="1"/>
</dbReference>
<dbReference type="InterPro" id="IPR003423">
    <property type="entry name" value="OMP_efflux"/>
</dbReference>
<feature type="chain" id="PRO_5042230391" evidence="10">
    <location>
        <begin position="22"/>
        <end position="448"/>
    </location>
</feature>
<reference evidence="11" key="1">
    <citation type="submission" date="2023-02" db="EMBL/GenBank/DDBJ databases">
        <title>Genome of Flavobacteriaceae gen. nov. sp. strain F89.</title>
        <authorList>
            <person name="Wang Y."/>
        </authorList>
    </citation>
    <scope>NUCLEOTIDE SEQUENCE</scope>
    <source>
        <strain evidence="11">F89</strain>
    </source>
</reference>
<dbReference type="Pfam" id="PF02321">
    <property type="entry name" value="OEP"/>
    <property type="match status" value="1"/>
</dbReference>
<feature type="region of interest" description="Disordered" evidence="9">
    <location>
        <begin position="86"/>
        <end position="110"/>
    </location>
</feature>
<feature type="coiled-coil region" evidence="8">
    <location>
        <begin position="397"/>
        <end position="424"/>
    </location>
</feature>
<evidence type="ECO:0000256" key="6">
    <source>
        <dbReference type="ARBA" id="ARBA00023136"/>
    </source>
</evidence>
<evidence type="ECO:0000256" key="3">
    <source>
        <dbReference type="ARBA" id="ARBA00022448"/>
    </source>
</evidence>
<comment type="subcellular location">
    <subcellularLocation>
        <location evidence="1">Cell outer membrane</location>
    </subcellularLocation>
</comment>
<comment type="similarity">
    <text evidence="2">Belongs to the outer membrane factor (OMF) (TC 1.B.17) family.</text>
</comment>
<keyword evidence="4" id="KW-1134">Transmembrane beta strand</keyword>
<dbReference type="EMBL" id="JAIRBC010000025">
    <property type="protein sequence ID" value="MCG2462156.1"/>
    <property type="molecule type" value="Genomic_DNA"/>
</dbReference>
<dbReference type="AlphaFoldDB" id="A0AAE3EYX2"/>
<evidence type="ECO:0000256" key="8">
    <source>
        <dbReference type="SAM" id="Coils"/>
    </source>
</evidence>
<sequence length="448" mass="50153">MKFKYVIIALFFFLEFNFNQAQQSTPLTLEGAVQLALENSNKSKIADDKVVTAENELKVTKNLRYPDAVVSGQYQYLPHAQIDLQTNKDSGEGNEGNSGSNEGSSGTQIPNVNQLFLGQANITMPVFTGFKLKNTVAASKNAYKAATFNSANDKEQIALETIHGYMELYKAKQAVGLMEENLKSARQRVKDFTSMEQNGLLAKNDLLKARLQAANIEVALEEARKNERILNYQLAITLKLPQDTQITTTETEFRPAPKNIESDRISRGDLAALQYQERAAKNQIKIAQSKYYPTLSVMAGYIALDVQNALSVTNAMNFGLGLSYNFADIFKTKSDVKVAKSRALEVQHTLDLVSDQIKVQVKNATEEYELAYKKYNVYIKSEEQASENFRIVKDKYDNGLQNTNDLLEADVDQLQAKINLAYAKADITQKYYELLTTEGKLTNTITTN</sequence>
<accession>A0AAE3EYX2</accession>
<evidence type="ECO:0000256" key="5">
    <source>
        <dbReference type="ARBA" id="ARBA00022692"/>
    </source>
</evidence>
<keyword evidence="7" id="KW-0998">Cell outer membrane</keyword>
<evidence type="ECO:0000256" key="1">
    <source>
        <dbReference type="ARBA" id="ARBA00004442"/>
    </source>
</evidence>
<gene>
    <name evidence="11" type="ORF">K8352_15455</name>
</gene>
<name>A0AAE3EYX2_9FLAO</name>
<dbReference type="GO" id="GO:0009279">
    <property type="term" value="C:cell outer membrane"/>
    <property type="evidence" value="ECO:0007669"/>
    <property type="project" value="UniProtKB-SubCell"/>
</dbReference>
<keyword evidence="12" id="KW-1185">Reference proteome</keyword>
<evidence type="ECO:0000256" key="10">
    <source>
        <dbReference type="SAM" id="SignalP"/>
    </source>
</evidence>
<keyword evidence="3" id="KW-0813">Transport</keyword>
<dbReference type="GO" id="GO:0015562">
    <property type="term" value="F:efflux transmembrane transporter activity"/>
    <property type="evidence" value="ECO:0007669"/>
    <property type="project" value="InterPro"/>
</dbReference>
<dbReference type="SUPFAM" id="SSF56954">
    <property type="entry name" value="Outer membrane efflux proteins (OEP)"/>
    <property type="match status" value="1"/>
</dbReference>
<keyword evidence="6" id="KW-0472">Membrane</keyword>
<protein>
    <submittedName>
        <fullName evidence="11">TolC family protein</fullName>
    </submittedName>
</protein>
<evidence type="ECO:0000313" key="11">
    <source>
        <dbReference type="EMBL" id="MCG2462156.1"/>
    </source>
</evidence>
<dbReference type="PANTHER" id="PTHR30026">
    <property type="entry name" value="OUTER MEMBRANE PROTEIN TOLC"/>
    <property type="match status" value="1"/>
</dbReference>
<evidence type="ECO:0000256" key="2">
    <source>
        <dbReference type="ARBA" id="ARBA00007613"/>
    </source>
</evidence>
<dbReference type="GO" id="GO:1990281">
    <property type="term" value="C:efflux pump complex"/>
    <property type="evidence" value="ECO:0007669"/>
    <property type="project" value="TreeGrafter"/>
</dbReference>
<proteinExistence type="inferred from homology"/>